<gene>
    <name evidence="1" type="ORF">MiSe_63340</name>
</gene>
<proteinExistence type="predicted"/>
<dbReference type="EMBL" id="BLAY01000125">
    <property type="protein sequence ID" value="GET41522.1"/>
    <property type="molecule type" value="Genomic_DNA"/>
</dbReference>
<evidence type="ECO:0000313" key="1">
    <source>
        <dbReference type="EMBL" id="GET41522.1"/>
    </source>
</evidence>
<accession>A0AAV3XEZ8</accession>
<dbReference type="Proteomes" id="UP001050975">
    <property type="component" value="Unassembled WGS sequence"/>
</dbReference>
<name>A0AAV3XEZ8_9CYAN</name>
<keyword evidence="2" id="KW-1185">Reference proteome</keyword>
<evidence type="ECO:0000313" key="2">
    <source>
        <dbReference type="Proteomes" id="UP001050975"/>
    </source>
</evidence>
<protein>
    <submittedName>
        <fullName evidence="1">Uncharacterized protein</fullName>
    </submittedName>
</protein>
<sequence>MADCQRSAVSRDCSDQIILSQAAKNIVTNAIFAAIATLAYPSGAALLGTGNGNACREAKLSLQRYATPAACRKHVSPFPTDN</sequence>
<organism evidence="1 2">
    <name type="scientific">Microseira wollei NIES-4236</name>
    <dbReference type="NCBI Taxonomy" id="2530354"/>
    <lineage>
        <taxon>Bacteria</taxon>
        <taxon>Bacillati</taxon>
        <taxon>Cyanobacteriota</taxon>
        <taxon>Cyanophyceae</taxon>
        <taxon>Oscillatoriophycideae</taxon>
        <taxon>Aerosakkonematales</taxon>
        <taxon>Aerosakkonemataceae</taxon>
        <taxon>Microseira</taxon>
    </lineage>
</organism>
<dbReference type="RefSeq" id="WP_226587902.1">
    <property type="nucleotide sequence ID" value="NZ_BLAY01000125.1"/>
</dbReference>
<dbReference type="AlphaFoldDB" id="A0AAV3XEZ8"/>
<reference evidence="1" key="1">
    <citation type="submission" date="2019-10" db="EMBL/GenBank/DDBJ databases">
        <title>Draft genome sequece of Microseira wollei NIES-4236.</title>
        <authorList>
            <person name="Yamaguchi H."/>
            <person name="Suzuki S."/>
            <person name="Kawachi M."/>
        </authorList>
    </citation>
    <scope>NUCLEOTIDE SEQUENCE</scope>
    <source>
        <strain evidence="1">NIES-4236</strain>
    </source>
</reference>
<comment type="caution">
    <text evidence="1">The sequence shown here is derived from an EMBL/GenBank/DDBJ whole genome shotgun (WGS) entry which is preliminary data.</text>
</comment>